<dbReference type="KEGG" id="manr:MPAN_016440"/>
<reference evidence="1" key="1">
    <citation type="submission" date="2021-01" db="EMBL/GenBank/DDBJ databases">
        <title>Draft genome sequence of Acholeplasmataceae bacterium strain Mahy22.</title>
        <authorList>
            <person name="Watanabe M."/>
            <person name="Kojima H."/>
            <person name="Fukui M."/>
        </authorList>
    </citation>
    <scope>NUCLEOTIDE SEQUENCE</scope>
    <source>
        <strain evidence="1">Mahy22</strain>
    </source>
</reference>
<dbReference type="InterPro" id="IPR016181">
    <property type="entry name" value="Acyl_CoA_acyltransferase"/>
</dbReference>
<dbReference type="Pfam" id="PF00583">
    <property type="entry name" value="Acetyltransf_1"/>
    <property type="match status" value="1"/>
</dbReference>
<accession>A0A7U9XVA6</accession>
<dbReference type="Proteomes" id="UP000620133">
    <property type="component" value="Chromosome"/>
</dbReference>
<dbReference type="InterPro" id="IPR000182">
    <property type="entry name" value="GNAT_dom"/>
</dbReference>
<dbReference type="AlphaFoldDB" id="A0A7U9XVA6"/>
<name>A0A7U9XVA6_9MOLU</name>
<dbReference type="EMBL" id="AP024412">
    <property type="protein sequence ID" value="BCR36751.1"/>
    <property type="molecule type" value="Genomic_DNA"/>
</dbReference>
<dbReference type="GO" id="GO:0016747">
    <property type="term" value="F:acyltransferase activity, transferring groups other than amino-acyl groups"/>
    <property type="evidence" value="ECO:0007669"/>
    <property type="project" value="InterPro"/>
</dbReference>
<gene>
    <name evidence="1" type="ORF">MPAN_016440</name>
</gene>
<protein>
    <submittedName>
        <fullName evidence="1">Uncharacterized protein</fullName>
    </submittedName>
</protein>
<dbReference type="SUPFAM" id="SSF55729">
    <property type="entry name" value="Acyl-CoA N-acyltransferases (Nat)"/>
    <property type="match status" value="1"/>
</dbReference>
<sequence length="152" mass="18067">MSQIVVFNLYDDIKKIDQVILLLQKQMKDIKVDKTIRDIDQSLRNALVGHKRAILEVCYEEEEPVGFIFGNICSGIESGKDYFWINEIHVKEEFRRKKIGSLMIKYIENWLKDKDIEYVAAMTSRENEASKRMFDKMKFDESDVVWIDKYTK</sequence>
<dbReference type="CDD" id="cd04301">
    <property type="entry name" value="NAT_SF"/>
    <property type="match status" value="1"/>
</dbReference>
<proteinExistence type="predicted"/>
<evidence type="ECO:0000313" key="1">
    <source>
        <dbReference type="EMBL" id="BCR36751.1"/>
    </source>
</evidence>
<dbReference type="PROSITE" id="PS51186">
    <property type="entry name" value="GNAT"/>
    <property type="match status" value="1"/>
</dbReference>
<dbReference type="RefSeq" id="WP_176239396.1">
    <property type="nucleotide sequence ID" value="NZ_AP024412.1"/>
</dbReference>
<dbReference type="Gene3D" id="3.40.630.30">
    <property type="match status" value="1"/>
</dbReference>
<evidence type="ECO:0000313" key="2">
    <source>
        <dbReference type="Proteomes" id="UP000620133"/>
    </source>
</evidence>
<organism evidence="1 2">
    <name type="scientific">Mariniplasma anaerobium</name>
    <dbReference type="NCBI Taxonomy" id="2735436"/>
    <lineage>
        <taxon>Bacteria</taxon>
        <taxon>Bacillati</taxon>
        <taxon>Mycoplasmatota</taxon>
        <taxon>Mollicutes</taxon>
        <taxon>Acholeplasmatales</taxon>
        <taxon>Acholeplasmataceae</taxon>
        <taxon>Mariniplasma</taxon>
    </lineage>
</organism>
<keyword evidence="2" id="KW-1185">Reference proteome</keyword>